<organism evidence="5 6">
    <name type="scientific">Pikeienuella piscinae</name>
    <dbReference type="NCBI Taxonomy" id="2748098"/>
    <lineage>
        <taxon>Bacteria</taxon>
        <taxon>Pseudomonadati</taxon>
        <taxon>Pseudomonadota</taxon>
        <taxon>Alphaproteobacteria</taxon>
        <taxon>Rhodobacterales</taxon>
        <taxon>Paracoccaceae</taxon>
        <taxon>Pikeienuella</taxon>
    </lineage>
</organism>
<dbReference type="Pfam" id="PF00392">
    <property type="entry name" value="GntR"/>
    <property type="match status" value="1"/>
</dbReference>
<dbReference type="SUPFAM" id="SSF46785">
    <property type="entry name" value="Winged helix' DNA-binding domain"/>
    <property type="match status" value="1"/>
</dbReference>
<protein>
    <submittedName>
        <fullName evidence="5">GntR family transcriptional regulator</fullName>
    </submittedName>
</protein>
<gene>
    <name evidence="5" type="ORF">G5B40_18495</name>
</gene>
<name>A0A7M3T5H4_9RHOB</name>
<dbReference type="PANTHER" id="PTHR44846:SF17">
    <property type="entry name" value="GNTR-FAMILY TRANSCRIPTIONAL REGULATOR"/>
    <property type="match status" value="1"/>
</dbReference>
<dbReference type="CDD" id="cd07377">
    <property type="entry name" value="WHTH_GntR"/>
    <property type="match status" value="1"/>
</dbReference>
<evidence type="ECO:0000313" key="5">
    <source>
        <dbReference type="EMBL" id="QIE57255.1"/>
    </source>
</evidence>
<dbReference type="InterPro" id="IPR036388">
    <property type="entry name" value="WH-like_DNA-bd_sf"/>
</dbReference>
<dbReference type="Proteomes" id="UP000503336">
    <property type="component" value="Chromosome"/>
</dbReference>
<dbReference type="SMART" id="SM00866">
    <property type="entry name" value="UTRA"/>
    <property type="match status" value="1"/>
</dbReference>
<reference evidence="5 6" key="1">
    <citation type="submission" date="2020-02" db="EMBL/GenBank/DDBJ databases">
        <title>complete genome sequence of Rhodobacteraceae bacterium.</title>
        <authorList>
            <person name="Park J."/>
            <person name="Kim Y.-S."/>
            <person name="Kim K.-H."/>
        </authorList>
    </citation>
    <scope>NUCLEOTIDE SEQUENCE [LARGE SCALE GENOMIC DNA]</scope>
    <source>
        <strain evidence="5 6">RR4-56</strain>
    </source>
</reference>
<dbReference type="InterPro" id="IPR050679">
    <property type="entry name" value="Bact_HTH_transcr_reg"/>
</dbReference>
<keyword evidence="2" id="KW-0238">DNA-binding</keyword>
<sequence length="248" mass="27604">MKDQSAGKPRYRHLAETLIERVERGVYPVGSSLPSEQELCSEFGVSRFTIREALRLLSSRRYLRRRQGSGSEVISADPRGGYHLGVRSLSELFGYGADTRLTLENIRIVEADAELAAFLGRPPGRSWLISEGVRRARDGDPINFSRIYLHEDYLAAAPDLPGLSAPVHRMLEARYGANIVEVTRKIAAEPFPADAGAALGAAPGAMAIRVTGRYLDDADRPLIVSIDWHPAERFTYFMRFKRDDAEES</sequence>
<dbReference type="InterPro" id="IPR036390">
    <property type="entry name" value="WH_DNA-bd_sf"/>
</dbReference>
<dbReference type="EMBL" id="CP049056">
    <property type="protein sequence ID" value="QIE57255.1"/>
    <property type="molecule type" value="Genomic_DNA"/>
</dbReference>
<keyword evidence="6" id="KW-1185">Reference proteome</keyword>
<dbReference type="GO" id="GO:0003700">
    <property type="term" value="F:DNA-binding transcription factor activity"/>
    <property type="evidence" value="ECO:0007669"/>
    <property type="project" value="InterPro"/>
</dbReference>
<dbReference type="PRINTS" id="PR00035">
    <property type="entry name" value="HTHGNTR"/>
</dbReference>
<dbReference type="SMART" id="SM00345">
    <property type="entry name" value="HTH_GNTR"/>
    <property type="match status" value="1"/>
</dbReference>
<keyword evidence="1" id="KW-0805">Transcription regulation</keyword>
<evidence type="ECO:0000256" key="2">
    <source>
        <dbReference type="ARBA" id="ARBA00023125"/>
    </source>
</evidence>
<dbReference type="InterPro" id="IPR028978">
    <property type="entry name" value="Chorismate_lyase_/UTRA_dom_sf"/>
</dbReference>
<dbReference type="KEGG" id="hdh:G5B40_18495"/>
<dbReference type="Gene3D" id="1.10.10.10">
    <property type="entry name" value="Winged helix-like DNA-binding domain superfamily/Winged helix DNA-binding domain"/>
    <property type="match status" value="1"/>
</dbReference>
<evidence type="ECO:0000259" key="4">
    <source>
        <dbReference type="PROSITE" id="PS50949"/>
    </source>
</evidence>
<dbReference type="AlphaFoldDB" id="A0A7M3T5H4"/>
<dbReference type="Gene3D" id="3.40.1410.10">
    <property type="entry name" value="Chorismate lyase-like"/>
    <property type="match status" value="1"/>
</dbReference>
<evidence type="ECO:0000256" key="1">
    <source>
        <dbReference type="ARBA" id="ARBA00023015"/>
    </source>
</evidence>
<dbReference type="RefSeq" id="WP_165101830.1">
    <property type="nucleotide sequence ID" value="NZ_CP049056.1"/>
</dbReference>
<dbReference type="Pfam" id="PF07702">
    <property type="entry name" value="UTRA"/>
    <property type="match status" value="1"/>
</dbReference>
<dbReference type="GO" id="GO:0003677">
    <property type="term" value="F:DNA binding"/>
    <property type="evidence" value="ECO:0007669"/>
    <property type="project" value="UniProtKB-KW"/>
</dbReference>
<proteinExistence type="predicted"/>
<feature type="domain" description="HTH gntR-type" evidence="4">
    <location>
        <begin position="8"/>
        <end position="76"/>
    </location>
</feature>
<dbReference type="GO" id="GO:0045892">
    <property type="term" value="P:negative regulation of DNA-templated transcription"/>
    <property type="evidence" value="ECO:0007669"/>
    <property type="project" value="TreeGrafter"/>
</dbReference>
<accession>A0A7M3T5H4</accession>
<dbReference type="PANTHER" id="PTHR44846">
    <property type="entry name" value="MANNOSYL-D-GLYCERATE TRANSPORT/METABOLISM SYSTEM REPRESSOR MNGR-RELATED"/>
    <property type="match status" value="1"/>
</dbReference>
<dbReference type="SUPFAM" id="SSF64288">
    <property type="entry name" value="Chorismate lyase-like"/>
    <property type="match status" value="1"/>
</dbReference>
<dbReference type="InterPro" id="IPR011663">
    <property type="entry name" value="UTRA"/>
</dbReference>
<evidence type="ECO:0000256" key="3">
    <source>
        <dbReference type="ARBA" id="ARBA00023163"/>
    </source>
</evidence>
<keyword evidence="3" id="KW-0804">Transcription</keyword>
<evidence type="ECO:0000313" key="6">
    <source>
        <dbReference type="Proteomes" id="UP000503336"/>
    </source>
</evidence>
<dbReference type="InterPro" id="IPR000524">
    <property type="entry name" value="Tscrpt_reg_HTH_GntR"/>
</dbReference>
<dbReference type="PROSITE" id="PS50949">
    <property type="entry name" value="HTH_GNTR"/>
    <property type="match status" value="1"/>
</dbReference>